<dbReference type="PANTHER" id="PTHR28163:SF1">
    <property type="entry name" value="PROTEIN PET117 HOMOLOG, MITOCHONDRIAL"/>
    <property type="match status" value="1"/>
</dbReference>
<dbReference type="InterPro" id="IPR031568">
    <property type="entry name" value="Pet117"/>
</dbReference>
<evidence type="ECO:0000256" key="5">
    <source>
        <dbReference type="SAM" id="MobiDB-lite"/>
    </source>
</evidence>
<name>A0A367KR56_RHIST</name>
<dbReference type="OrthoDB" id="76305at2759"/>
<reference evidence="7 8" key="1">
    <citation type="journal article" date="2018" name="G3 (Bethesda)">
        <title>Phylogenetic and Phylogenomic Definition of Rhizopus Species.</title>
        <authorList>
            <person name="Gryganskyi A.P."/>
            <person name="Golan J."/>
            <person name="Dolatabadi S."/>
            <person name="Mondo S."/>
            <person name="Robb S."/>
            <person name="Idnurm A."/>
            <person name="Muszewska A."/>
            <person name="Steczkiewicz K."/>
            <person name="Masonjones S."/>
            <person name="Liao H.L."/>
            <person name="Gajdeczka M.T."/>
            <person name="Anike F."/>
            <person name="Vuek A."/>
            <person name="Anishchenko I.M."/>
            <person name="Voigt K."/>
            <person name="de Hoog G.S."/>
            <person name="Smith M.E."/>
            <person name="Heitman J."/>
            <person name="Vilgalys R."/>
            <person name="Stajich J.E."/>
        </authorList>
    </citation>
    <scope>NUCLEOTIDE SEQUENCE [LARGE SCALE GENOMIC DNA]</scope>
    <source>
        <strain evidence="7 8">LSU 92-RS-03</strain>
    </source>
</reference>
<evidence type="ECO:0000256" key="4">
    <source>
        <dbReference type="ARBA" id="ARBA00023128"/>
    </source>
</evidence>
<evidence type="ECO:0000256" key="2">
    <source>
        <dbReference type="ARBA" id="ARBA00008197"/>
    </source>
</evidence>
<protein>
    <submittedName>
        <fullName evidence="7">Uncharacterized protein</fullName>
    </submittedName>
</protein>
<evidence type="ECO:0000256" key="1">
    <source>
        <dbReference type="ARBA" id="ARBA00004173"/>
    </source>
</evidence>
<dbReference type="Pfam" id="PF15786">
    <property type="entry name" value="PET117"/>
    <property type="match status" value="1"/>
</dbReference>
<keyword evidence="6" id="KW-0732">Signal</keyword>
<evidence type="ECO:0000313" key="8">
    <source>
        <dbReference type="Proteomes" id="UP000253551"/>
    </source>
</evidence>
<keyword evidence="3" id="KW-0809">Transit peptide</keyword>
<dbReference type="EMBL" id="PJQM01000608">
    <property type="protein sequence ID" value="RCI04683.1"/>
    <property type="molecule type" value="Genomic_DNA"/>
</dbReference>
<comment type="similarity">
    <text evidence="2">Belongs to the PET117 family.</text>
</comment>
<dbReference type="GO" id="GO:0005739">
    <property type="term" value="C:mitochondrion"/>
    <property type="evidence" value="ECO:0007669"/>
    <property type="project" value="UniProtKB-SubCell"/>
</dbReference>
<gene>
    <name evidence="7" type="ORF">CU098_012912</name>
</gene>
<feature type="compositionally biased region" description="Polar residues" evidence="5">
    <location>
        <begin position="70"/>
        <end position="88"/>
    </location>
</feature>
<feature type="signal peptide" evidence="6">
    <location>
        <begin position="1"/>
        <end position="26"/>
    </location>
</feature>
<sequence>MSTKAKLTLAGSVVFCIASITGVHYAQNLERDNLRAGVLNDDERRRKKEEQRLLNMRELEEQTQLHKSLLKTQSLSNKPSSEPASENE</sequence>
<dbReference type="STRING" id="4846.A0A367KR56"/>
<evidence type="ECO:0000256" key="6">
    <source>
        <dbReference type="SAM" id="SignalP"/>
    </source>
</evidence>
<dbReference type="Proteomes" id="UP000253551">
    <property type="component" value="Unassembled WGS sequence"/>
</dbReference>
<feature type="region of interest" description="Disordered" evidence="5">
    <location>
        <begin position="56"/>
        <end position="88"/>
    </location>
</feature>
<dbReference type="GO" id="GO:0033617">
    <property type="term" value="P:mitochondrial respiratory chain complex IV assembly"/>
    <property type="evidence" value="ECO:0007669"/>
    <property type="project" value="TreeGrafter"/>
</dbReference>
<keyword evidence="4" id="KW-0496">Mitochondrion</keyword>
<dbReference type="PANTHER" id="PTHR28163">
    <property type="entry name" value="PROTEIN PET117 HOMOLOG, MITOCHONDRIAL"/>
    <property type="match status" value="1"/>
</dbReference>
<accession>A0A367KR56</accession>
<organism evidence="7 8">
    <name type="scientific">Rhizopus stolonifer</name>
    <name type="common">Rhizopus nigricans</name>
    <dbReference type="NCBI Taxonomy" id="4846"/>
    <lineage>
        <taxon>Eukaryota</taxon>
        <taxon>Fungi</taxon>
        <taxon>Fungi incertae sedis</taxon>
        <taxon>Mucoromycota</taxon>
        <taxon>Mucoromycotina</taxon>
        <taxon>Mucoromycetes</taxon>
        <taxon>Mucorales</taxon>
        <taxon>Mucorineae</taxon>
        <taxon>Rhizopodaceae</taxon>
        <taxon>Rhizopus</taxon>
    </lineage>
</organism>
<keyword evidence="8" id="KW-1185">Reference proteome</keyword>
<evidence type="ECO:0000256" key="3">
    <source>
        <dbReference type="ARBA" id="ARBA00022946"/>
    </source>
</evidence>
<feature type="chain" id="PRO_5016861078" evidence="6">
    <location>
        <begin position="27"/>
        <end position="88"/>
    </location>
</feature>
<evidence type="ECO:0000313" key="7">
    <source>
        <dbReference type="EMBL" id="RCI04683.1"/>
    </source>
</evidence>
<proteinExistence type="inferred from homology"/>
<comment type="subcellular location">
    <subcellularLocation>
        <location evidence="1">Mitochondrion</location>
    </subcellularLocation>
</comment>
<dbReference type="AlphaFoldDB" id="A0A367KR56"/>
<comment type="caution">
    <text evidence="7">The sequence shown here is derived from an EMBL/GenBank/DDBJ whole genome shotgun (WGS) entry which is preliminary data.</text>
</comment>